<comment type="caution">
    <text evidence="2">The sequence shown here is derived from an EMBL/GenBank/DDBJ whole genome shotgun (WGS) entry which is preliminary data.</text>
</comment>
<reference evidence="2 3" key="1">
    <citation type="submission" date="2019-12" db="EMBL/GenBank/DDBJ databases">
        <title>Chromosome-level assembly of the Caenorhabditis remanei genome.</title>
        <authorList>
            <person name="Teterina A.A."/>
            <person name="Willis J.H."/>
            <person name="Phillips P.C."/>
        </authorList>
    </citation>
    <scope>NUCLEOTIDE SEQUENCE [LARGE SCALE GENOMIC DNA]</scope>
    <source>
        <strain evidence="2 3">PX506</strain>
        <tissue evidence="2">Whole organism</tissue>
    </source>
</reference>
<dbReference type="Pfam" id="PF06918">
    <property type="entry name" value="DUF1280"/>
    <property type="match status" value="1"/>
</dbReference>
<evidence type="ECO:0000313" key="2">
    <source>
        <dbReference type="EMBL" id="KAF1767718.1"/>
    </source>
</evidence>
<dbReference type="RefSeq" id="XP_003092512.2">
    <property type="nucleotide sequence ID" value="XM_003092464.2"/>
</dbReference>
<dbReference type="KEGG" id="crq:GCK72_007677"/>
<gene>
    <name evidence="2" type="ORF">GCK72_007677</name>
</gene>
<dbReference type="EMBL" id="WUAV01000002">
    <property type="protein sequence ID" value="KAF1767718.1"/>
    <property type="molecule type" value="Genomic_DNA"/>
</dbReference>
<dbReference type="CTD" id="9800164"/>
<sequence>MPPKLSKVANKHNGVKGVEALENRHEKIKRELRDNLSDANGRLTKSESAIVELKNIITQKDEEIAELKLTLMNKRDIENQLKNAQKALESSQRSSEFVSNQVANLHRENNNLKDKINFLNNNILLAERNKEESMRDAVLARNSENIHRKKALDMNNKLNSLKLQSPSGGTKLKKYGDIRKTDTKISRFKRCLEFLKKDVDEDDFDAFITDFCHYIAKDPSFSYKNCLSDMDSFLAVVKFKFSDTVLKDLKAFLTEKLGYDIFSSRNKIDNLRKLHSTVDDYEITTKETMKKVGSREVNAKSAIIKAKDVSALICMRLERLSDSNQLRFKSEDDPVVVGYGGDKGGSQTKLCIMFGSIDQPNNPHSLLLVGMYDGSDDYKSLQDNMGSVFEQINELSTLTYKEKGHVITRPVVVVAIGDCKFLSSILGHAGQSCSTPCFCCKLAWSCRPPHATLLADFDFSIAADEYDPEDLKSPLLNLPPSSVGPPILHVMLGIVQNYVLNPLVALCNVLDYGEDLPDDLKDQKKMLRTLEQEESDYKGRVEVLESSVRSIDSLVEVVKKTKNSGKKKSICHHVVNLSIV</sequence>
<dbReference type="PANTHER" id="PTHR31424:SF3">
    <property type="entry name" value="RING-TYPE DOMAIN-CONTAINING PROTEIN"/>
    <property type="match status" value="1"/>
</dbReference>
<protein>
    <submittedName>
        <fullName evidence="2">Uncharacterized protein</fullName>
    </submittedName>
</protein>
<organism evidence="2 3">
    <name type="scientific">Caenorhabditis remanei</name>
    <name type="common">Caenorhabditis vulgaris</name>
    <dbReference type="NCBI Taxonomy" id="31234"/>
    <lineage>
        <taxon>Eukaryota</taxon>
        <taxon>Metazoa</taxon>
        <taxon>Ecdysozoa</taxon>
        <taxon>Nematoda</taxon>
        <taxon>Chromadorea</taxon>
        <taxon>Rhabditida</taxon>
        <taxon>Rhabditina</taxon>
        <taxon>Rhabditomorpha</taxon>
        <taxon>Rhabditoidea</taxon>
        <taxon>Rhabditidae</taxon>
        <taxon>Peloderinae</taxon>
        <taxon>Caenorhabditis</taxon>
    </lineage>
</organism>
<feature type="coiled-coil region" evidence="1">
    <location>
        <begin position="520"/>
        <end position="547"/>
    </location>
</feature>
<dbReference type="InterPro" id="IPR009689">
    <property type="entry name" value="DUF1280"/>
</dbReference>
<evidence type="ECO:0000313" key="3">
    <source>
        <dbReference type="Proteomes" id="UP000483820"/>
    </source>
</evidence>
<feature type="coiled-coil region" evidence="1">
    <location>
        <begin position="18"/>
        <end position="136"/>
    </location>
</feature>
<dbReference type="Proteomes" id="UP000483820">
    <property type="component" value="Chromosome II"/>
</dbReference>
<keyword evidence="1" id="KW-0175">Coiled coil</keyword>
<evidence type="ECO:0000256" key="1">
    <source>
        <dbReference type="SAM" id="Coils"/>
    </source>
</evidence>
<dbReference type="PANTHER" id="PTHR31424">
    <property type="entry name" value="PROTEIN CBG23806"/>
    <property type="match status" value="1"/>
</dbReference>
<dbReference type="GeneID" id="9800164"/>
<name>A0A6A5HIL9_CAERE</name>
<accession>A0A6A5HIL9</accession>
<proteinExistence type="predicted"/>
<dbReference type="AlphaFoldDB" id="A0A6A5HIL9"/>